<dbReference type="Proteomes" id="UP000712600">
    <property type="component" value="Unassembled WGS sequence"/>
</dbReference>
<evidence type="ECO:0008006" key="3">
    <source>
        <dbReference type="Google" id="ProtNLM"/>
    </source>
</evidence>
<name>A0A8S9NLP7_BRACR</name>
<organism evidence="1 2">
    <name type="scientific">Brassica cretica</name>
    <name type="common">Mustard</name>
    <dbReference type="NCBI Taxonomy" id="69181"/>
    <lineage>
        <taxon>Eukaryota</taxon>
        <taxon>Viridiplantae</taxon>
        <taxon>Streptophyta</taxon>
        <taxon>Embryophyta</taxon>
        <taxon>Tracheophyta</taxon>
        <taxon>Spermatophyta</taxon>
        <taxon>Magnoliopsida</taxon>
        <taxon>eudicotyledons</taxon>
        <taxon>Gunneridae</taxon>
        <taxon>Pentapetalae</taxon>
        <taxon>rosids</taxon>
        <taxon>malvids</taxon>
        <taxon>Brassicales</taxon>
        <taxon>Brassicaceae</taxon>
        <taxon>Brassiceae</taxon>
        <taxon>Brassica</taxon>
    </lineage>
</organism>
<evidence type="ECO:0000313" key="1">
    <source>
        <dbReference type="EMBL" id="KAF3503506.1"/>
    </source>
</evidence>
<protein>
    <recommendedName>
        <fullName evidence="3">RNase H type-1 domain-containing protein</fullName>
    </recommendedName>
</protein>
<evidence type="ECO:0000313" key="2">
    <source>
        <dbReference type="Proteomes" id="UP000712600"/>
    </source>
</evidence>
<comment type="caution">
    <text evidence="1">The sequence shown here is derived from an EMBL/GenBank/DDBJ whole genome shotgun (WGS) entry which is preliminary data.</text>
</comment>
<reference evidence="1" key="1">
    <citation type="submission" date="2019-12" db="EMBL/GenBank/DDBJ databases">
        <title>Genome sequencing and annotation of Brassica cretica.</title>
        <authorList>
            <person name="Studholme D.J."/>
            <person name="Sarris P."/>
        </authorList>
    </citation>
    <scope>NUCLEOTIDE SEQUENCE</scope>
    <source>
        <strain evidence="1">PFS-109/04</strain>
        <tissue evidence="1">Leaf</tissue>
    </source>
</reference>
<proteinExistence type="predicted"/>
<gene>
    <name evidence="1" type="ORF">F2Q69_00044113</name>
</gene>
<sequence length="120" mass="13461">MLHGREGSNRRGWPGSSLASKELHRGSCAQDFVSSPCMAESLAIREALLQVASFNYRHICVKSDSQVLDRIQRNSLEFSPISTISLSQFLLRFCFVASVSFYGPLMDLLMGLQRIVYQSI</sequence>
<dbReference type="EMBL" id="QGKX02001621">
    <property type="protein sequence ID" value="KAF3503506.1"/>
    <property type="molecule type" value="Genomic_DNA"/>
</dbReference>
<accession>A0A8S9NLP7</accession>
<dbReference type="AlphaFoldDB" id="A0A8S9NLP7"/>